<keyword evidence="1" id="KW-0808">Transferase</keyword>
<dbReference type="Proteomes" id="UP000184074">
    <property type="component" value="Unassembled WGS sequence"/>
</dbReference>
<dbReference type="OrthoDB" id="9800595at2"/>
<sequence>MAHAPNTLNLVADIGGTNTRVALARGKMLLPETVTKYKNTAHSSLQDVLKKFIQEQGGVDTSAACIAIAGPVRNGQASMTNLDWEIDLETLADASKAENTAILNDLQAQGHALGHLPPESETQIIHGTSIEKETTRMMVGLGTGFNIAPVFETPNGRFIPPSESGHISLPINTEMDRKLSAHFDAQFGFPTIEHALSGNGLENLYNFHCCGVEGAAHKNAATIVADCEAGIDPAATRAVRHFVQILGSVCGDLALVQLPFSGIYLVGGVSRAIAPHLSEFGFLDAFRAKGRFEDFMNSFSVAAISDDFAALTGCAAYLESSAHA</sequence>
<keyword evidence="2 4" id="KW-0418">Kinase</keyword>
<dbReference type="SUPFAM" id="SSF53067">
    <property type="entry name" value="Actin-like ATPase domain"/>
    <property type="match status" value="1"/>
</dbReference>
<dbReference type="Pfam" id="PF02685">
    <property type="entry name" value="Glucokinase"/>
    <property type="match status" value="1"/>
</dbReference>
<proteinExistence type="inferred from homology"/>
<keyword evidence="5" id="KW-1185">Reference proteome</keyword>
<dbReference type="GO" id="GO:0006096">
    <property type="term" value="P:glycolytic process"/>
    <property type="evidence" value="ECO:0007669"/>
    <property type="project" value="InterPro"/>
</dbReference>
<dbReference type="PANTHER" id="PTHR47690:SF1">
    <property type="entry name" value="GLUCOKINASE"/>
    <property type="match status" value="1"/>
</dbReference>
<protein>
    <submittedName>
        <fullName evidence="4">Glucokinase</fullName>
    </submittedName>
</protein>
<evidence type="ECO:0000256" key="1">
    <source>
        <dbReference type="ARBA" id="ARBA00022679"/>
    </source>
</evidence>
<dbReference type="GO" id="GO:0005829">
    <property type="term" value="C:cytosol"/>
    <property type="evidence" value="ECO:0007669"/>
    <property type="project" value="TreeGrafter"/>
</dbReference>
<organism evidence="4 5">
    <name type="scientific">Cognatiyoonia sediminum</name>
    <dbReference type="NCBI Taxonomy" id="1508389"/>
    <lineage>
        <taxon>Bacteria</taxon>
        <taxon>Pseudomonadati</taxon>
        <taxon>Pseudomonadota</taxon>
        <taxon>Alphaproteobacteria</taxon>
        <taxon>Rhodobacterales</taxon>
        <taxon>Paracoccaceae</taxon>
        <taxon>Cognatiyoonia</taxon>
    </lineage>
</organism>
<dbReference type="GO" id="GO:0005536">
    <property type="term" value="F:D-glucose binding"/>
    <property type="evidence" value="ECO:0007669"/>
    <property type="project" value="InterPro"/>
</dbReference>
<evidence type="ECO:0000256" key="3">
    <source>
        <dbReference type="RuleBase" id="RU004046"/>
    </source>
</evidence>
<dbReference type="AlphaFoldDB" id="A0A1M5MJ14"/>
<accession>A0A1M5MJ14</accession>
<dbReference type="InterPro" id="IPR003836">
    <property type="entry name" value="Glucokinase"/>
</dbReference>
<dbReference type="CDD" id="cd24008">
    <property type="entry name" value="ASKHA_NBD_GLK"/>
    <property type="match status" value="1"/>
</dbReference>
<gene>
    <name evidence="4" type="ORF">SAMN05444003_0856</name>
</gene>
<dbReference type="EMBL" id="FQXB01000001">
    <property type="protein sequence ID" value="SHG77298.1"/>
    <property type="molecule type" value="Genomic_DNA"/>
</dbReference>
<dbReference type="RefSeq" id="WP_072899555.1">
    <property type="nucleotide sequence ID" value="NZ_FQXB01000001.1"/>
</dbReference>
<evidence type="ECO:0000313" key="5">
    <source>
        <dbReference type="Proteomes" id="UP000184074"/>
    </source>
</evidence>
<dbReference type="Gene3D" id="3.40.367.20">
    <property type="match status" value="1"/>
</dbReference>
<dbReference type="Gene3D" id="3.30.420.40">
    <property type="match status" value="1"/>
</dbReference>
<dbReference type="STRING" id="1508389.SAMN05444003_0856"/>
<dbReference type="GO" id="GO:0004340">
    <property type="term" value="F:glucokinase activity"/>
    <property type="evidence" value="ECO:0007669"/>
    <property type="project" value="InterPro"/>
</dbReference>
<reference evidence="4 5" key="1">
    <citation type="submission" date="2016-11" db="EMBL/GenBank/DDBJ databases">
        <authorList>
            <person name="Jaros S."/>
            <person name="Januszkiewicz K."/>
            <person name="Wedrychowicz H."/>
        </authorList>
    </citation>
    <scope>NUCLEOTIDE SEQUENCE [LARGE SCALE GENOMIC DNA]</scope>
    <source>
        <strain evidence="4 5">DSM 28715</strain>
    </source>
</reference>
<evidence type="ECO:0000313" key="4">
    <source>
        <dbReference type="EMBL" id="SHG77298.1"/>
    </source>
</evidence>
<dbReference type="InterPro" id="IPR043129">
    <property type="entry name" value="ATPase_NBD"/>
</dbReference>
<evidence type="ECO:0000256" key="2">
    <source>
        <dbReference type="ARBA" id="ARBA00022777"/>
    </source>
</evidence>
<dbReference type="PANTHER" id="PTHR47690">
    <property type="entry name" value="GLUCOKINASE"/>
    <property type="match status" value="1"/>
</dbReference>
<dbReference type="GO" id="GO:0005524">
    <property type="term" value="F:ATP binding"/>
    <property type="evidence" value="ECO:0007669"/>
    <property type="project" value="InterPro"/>
</dbReference>
<comment type="similarity">
    <text evidence="3">Belongs to the bacterial glucokinase family.</text>
</comment>
<name>A0A1M5MJ14_9RHOB</name>
<dbReference type="InterPro" id="IPR050201">
    <property type="entry name" value="Bacterial_glucokinase"/>
</dbReference>